<dbReference type="AlphaFoldDB" id="A0A246E1A0"/>
<dbReference type="InterPro" id="IPR000086">
    <property type="entry name" value="NUDIX_hydrolase_dom"/>
</dbReference>
<sequence length="177" mass="19828">MNQATVKAEDLPYRPCVGVMILNRDGLVWAGRRIPDGNSEYDGSPQLWQMPQGGIDKGENPLDAAYRELYEETGIRTVTLLAEASNWINYDLPPALIGIGLKGKFRGQTQRWFAFRFEGDESEIAINPPPGGHDPEFDAWEWKPMQALPGLIVPFKRAVYDQVIAEFQHLAALQSEG</sequence>
<organism evidence="6 7">
    <name type="scientific">Rhizobium esperanzae</name>
    <dbReference type="NCBI Taxonomy" id="1967781"/>
    <lineage>
        <taxon>Bacteria</taxon>
        <taxon>Pseudomonadati</taxon>
        <taxon>Pseudomonadota</taxon>
        <taxon>Alphaproteobacteria</taxon>
        <taxon>Hyphomicrobiales</taxon>
        <taxon>Rhizobiaceae</taxon>
        <taxon>Rhizobium/Agrobacterium group</taxon>
        <taxon>Rhizobium</taxon>
    </lineage>
</organism>
<evidence type="ECO:0000313" key="6">
    <source>
        <dbReference type="EMBL" id="OWO96704.1"/>
    </source>
</evidence>
<name>A0A246E1A0_9HYPH</name>
<dbReference type="PANTHER" id="PTHR11839">
    <property type="entry name" value="UDP/ADP-SUGAR PYROPHOSPHATASE"/>
    <property type="match status" value="1"/>
</dbReference>
<dbReference type="Proteomes" id="UP000197269">
    <property type="component" value="Unassembled WGS sequence"/>
</dbReference>
<dbReference type="Pfam" id="PF00293">
    <property type="entry name" value="NUDIX"/>
    <property type="match status" value="1"/>
</dbReference>
<dbReference type="GO" id="GO:0008893">
    <property type="term" value="F:guanosine-3',5'-bis(diphosphate) 3'-diphosphatase activity"/>
    <property type="evidence" value="ECO:0007669"/>
    <property type="project" value="TreeGrafter"/>
</dbReference>
<dbReference type="PROSITE" id="PS00893">
    <property type="entry name" value="NUDIX_BOX"/>
    <property type="match status" value="1"/>
</dbReference>
<dbReference type="InterPro" id="IPR022927">
    <property type="entry name" value="RppH"/>
</dbReference>
<dbReference type="EMBL" id="MXPU01000002">
    <property type="protein sequence ID" value="OWO96704.1"/>
    <property type="molecule type" value="Genomic_DNA"/>
</dbReference>
<dbReference type="CDD" id="cd03671">
    <property type="entry name" value="NUDIX_Ap4A_hydrolase_plant_like"/>
    <property type="match status" value="1"/>
</dbReference>
<evidence type="ECO:0000256" key="2">
    <source>
        <dbReference type="ARBA" id="ARBA00001946"/>
    </source>
</evidence>
<dbReference type="InterPro" id="IPR020084">
    <property type="entry name" value="NUDIX_hydrolase_CS"/>
</dbReference>
<feature type="short sequence motif" description="Nudix box" evidence="4">
    <location>
        <begin position="53"/>
        <end position="74"/>
    </location>
</feature>
<comment type="cofactor">
    <cofactor evidence="1">
        <name>Mn(2+)</name>
        <dbReference type="ChEBI" id="CHEBI:29035"/>
    </cofactor>
</comment>
<keyword evidence="3 4" id="KW-0378">Hydrolase</keyword>
<dbReference type="InterPro" id="IPR020476">
    <property type="entry name" value="Nudix_hydrolase"/>
</dbReference>
<reference evidence="6 7" key="1">
    <citation type="submission" date="2017-03" db="EMBL/GenBank/DDBJ databases">
        <title>Genome of strain Rhizobium sp. CNPSo 668.</title>
        <authorList>
            <person name="Ribeiro R."/>
        </authorList>
    </citation>
    <scope>NUCLEOTIDE SEQUENCE [LARGE SCALE GENOMIC DNA]</scope>
    <source>
        <strain evidence="6 7">CNPSo 668</strain>
    </source>
</reference>
<comment type="caution">
    <text evidence="6">The sequence shown here is derived from an EMBL/GenBank/DDBJ whole genome shotgun (WGS) entry which is preliminary data.</text>
</comment>
<dbReference type="EC" id="3.6.1.-" evidence="4"/>
<comment type="function">
    <text evidence="4">Accelerates the degradation of transcripts by removing pyrophosphate from the 5'-end of triphosphorylated RNA, leading to a more labile monophosphorylated state that can stimulate subsequent ribonuclease cleavage.</text>
</comment>
<dbReference type="NCBIfam" id="NF001938">
    <property type="entry name" value="PRK00714.1-5"/>
    <property type="match status" value="1"/>
</dbReference>
<dbReference type="GO" id="GO:0019693">
    <property type="term" value="P:ribose phosphate metabolic process"/>
    <property type="evidence" value="ECO:0007669"/>
    <property type="project" value="TreeGrafter"/>
</dbReference>
<dbReference type="HAMAP" id="MF_00298">
    <property type="entry name" value="Nudix_RppH"/>
    <property type="match status" value="1"/>
</dbReference>
<dbReference type="InterPro" id="IPR015797">
    <property type="entry name" value="NUDIX_hydrolase-like_dom_sf"/>
</dbReference>
<dbReference type="PANTHER" id="PTHR11839:SF22">
    <property type="entry name" value="NUDIX HYDROLASE 26, CHLOROPLASTIC"/>
    <property type="match status" value="1"/>
</dbReference>
<dbReference type="RefSeq" id="WP_088391364.1">
    <property type="nucleotide sequence ID" value="NZ_MXPU01000002.1"/>
</dbReference>
<comment type="cofactor">
    <cofactor evidence="2">
        <name>Mg(2+)</name>
        <dbReference type="ChEBI" id="CHEBI:18420"/>
    </cofactor>
</comment>
<dbReference type="PRINTS" id="PR00502">
    <property type="entry name" value="NUDIXFAMILY"/>
</dbReference>
<dbReference type="Gene3D" id="3.90.79.10">
    <property type="entry name" value="Nucleoside Triphosphate Pyrophosphohydrolase"/>
    <property type="match status" value="1"/>
</dbReference>
<evidence type="ECO:0000256" key="1">
    <source>
        <dbReference type="ARBA" id="ARBA00001936"/>
    </source>
</evidence>
<dbReference type="GO" id="GO:0006753">
    <property type="term" value="P:nucleoside phosphate metabolic process"/>
    <property type="evidence" value="ECO:0007669"/>
    <property type="project" value="TreeGrafter"/>
</dbReference>
<evidence type="ECO:0000313" key="7">
    <source>
        <dbReference type="Proteomes" id="UP000197269"/>
    </source>
</evidence>
<evidence type="ECO:0000259" key="5">
    <source>
        <dbReference type="PROSITE" id="PS51462"/>
    </source>
</evidence>
<dbReference type="GO" id="GO:0034432">
    <property type="term" value="F:bis(5'-adenosyl)-pentaphosphatase activity"/>
    <property type="evidence" value="ECO:0007669"/>
    <property type="project" value="TreeGrafter"/>
</dbReference>
<protein>
    <recommendedName>
        <fullName evidence="4">RNA pyrophosphohydrolase</fullName>
        <ecNumber evidence="4">3.6.1.-</ecNumber>
    </recommendedName>
    <alternativeName>
        <fullName evidence="4">(Di)nucleoside polyphosphate hydrolase</fullName>
    </alternativeName>
</protein>
<proteinExistence type="inferred from homology"/>
<evidence type="ECO:0000256" key="3">
    <source>
        <dbReference type="ARBA" id="ARBA00022801"/>
    </source>
</evidence>
<dbReference type="PROSITE" id="PS51462">
    <property type="entry name" value="NUDIX"/>
    <property type="match status" value="1"/>
</dbReference>
<accession>A0A246E1A0</accession>
<comment type="cofactor">
    <cofactor evidence="4">
        <name>a divalent metal cation</name>
        <dbReference type="ChEBI" id="CHEBI:60240"/>
    </cofactor>
</comment>
<evidence type="ECO:0000256" key="4">
    <source>
        <dbReference type="HAMAP-Rule" id="MF_00298"/>
    </source>
</evidence>
<comment type="similarity">
    <text evidence="4">Belongs to the Nudix hydrolase family. RppH subfamily.</text>
</comment>
<gene>
    <name evidence="4" type="primary">rppH</name>
    <name evidence="4" type="synonym">nudH</name>
    <name evidence="6" type="ORF">B5E41_03800</name>
</gene>
<dbReference type="SUPFAM" id="SSF55811">
    <property type="entry name" value="Nudix"/>
    <property type="match status" value="1"/>
</dbReference>
<feature type="domain" description="Nudix hydrolase" evidence="5">
    <location>
        <begin position="12"/>
        <end position="165"/>
    </location>
</feature>